<dbReference type="Pfam" id="PF09903">
    <property type="entry name" value="DUF2130"/>
    <property type="match status" value="1"/>
</dbReference>
<reference evidence="2" key="1">
    <citation type="submission" date="2018-05" db="EMBL/GenBank/DDBJ databases">
        <authorList>
            <person name="Lanie J.A."/>
            <person name="Ng W.-L."/>
            <person name="Kazmierczak K.M."/>
            <person name="Andrzejewski T.M."/>
            <person name="Davidsen T.M."/>
            <person name="Wayne K.J."/>
            <person name="Tettelin H."/>
            <person name="Glass J.I."/>
            <person name="Rusch D."/>
            <person name="Podicherti R."/>
            <person name="Tsui H.-C.T."/>
            <person name="Winkler M.E."/>
        </authorList>
    </citation>
    <scope>NUCLEOTIDE SEQUENCE</scope>
</reference>
<dbReference type="EMBL" id="UINC01095978">
    <property type="protein sequence ID" value="SVC52482.1"/>
    <property type="molecule type" value="Genomic_DNA"/>
</dbReference>
<feature type="non-terminal residue" evidence="2">
    <location>
        <position position="343"/>
    </location>
</feature>
<sequence>MRDSHTASTNRFAHFIRGRYLSTIMSNDEGSVTCPECGAEFDVADRLRAHIEAEVRNDLHEKAEKAAAEFKKTLEKELKSKLDSHRLDSKREQAIFEKRLSKQAKELTGLRETKLELTELKGTIDVEVKEARAKAVTEARKKFADELEGLVDKRVEEESEKQKVLEQQITQQRKELNGLRKHKIELADLKETREIELEEAKAEAVRQAKRQLNQELDERINERLKEETADKELKIGKLELQLQRQNTKIEELEEQRTASHGELEGEVLELAVEDNLRNLFPRDGINEVKRGAFGADIEHSVPSPNGAVAGKIIWECKKHKRWNDEWVATIRKNAIEYGADTMV</sequence>
<name>A0A382MYD5_9ZZZZ</name>
<accession>A0A382MYD5</accession>
<evidence type="ECO:0008006" key="3">
    <source>
        <dbReference type="Google" id="ProtNLM"/>
    </source>
</evidence>
<organism evidence="2">
    <name type="scientific">marine metagenome</name>
    <dbReference type="NCBI Taxonomy" id="408172"/>
    <lineage>
        <taxon>unclassified sequences</taxon>
        <taxon>metagenomes</taxon>
        <taxon>ecological metagenomes</taxon>
    </lineage>
</organism>
<gene>
    <name evidence="2" type="ORF">METZ01_LOCUS305336</name>
</gene>
<proteinExistence type="predicted"/>
<feature type="coiled-coil region" evidence="1">
    <location>
        <begin position="147"/>
        <end position="262"/>
    </location>
</feature>
<protein>
    <recommendedName>
        <fullName evidence="3">C2H2-type domain-containing protein</fullName>
    </recommendedName>
</protein>
<evidence type="ECO:0000313" key="2">
    <source>
        <dbReference type="EMBL" id="SVC52482.1"/>
    </source>
</evidence>
<keyword evidence="1" id="KW-0175">Coiled coil</keyword>
<dbReference type="AlphaFoldDB" id="A0A382MYD5"/>
<dbReference type="InterPro" id="IPR019219">
    <property type="entry name" value="DUF2130"/>
</dbReference>
<feature type="non-terminal residue" evidence="2">
    <location>
        <position position="1"/>
    </location>
</feature>
<evidence type="ECO:0000256" key="1">
    <source>
        <dbReference type="SAM" id="Coils"/>
    </source>
</evidence>